<accession>A0ACD5TVX6</accession>
<reference evidence="1" key="1">
    <citation type="submission" date="2021-05" db="EMBL/GenBank/DDBJ databases">
        <authorList>
            <person name="Scholz U."/>
            <person name="Mascher M."/>
            <person name="Fiebig A."/>
        </authorList>
    </citation>
    <scope>NUCLEOTIDE SEQUENCE [LARGE SCALE GENOMIC DNA]</scope>
</reference>
<dbReference type="EnsemblPlants" id="AVESA.00010b.r2.1DG0136770.1">
    <property type="protein sequence ID" value="AVESA.00010b.r2.1DG0136770.1.CDS"/>
    <property type="gene ID" value="AVESA.00010b.r2.1DG0136770"/>
</dbReference>
<sequence>MDLLFELLLTAAATLLVAVLLAKLFSSSSSSAAANTDPRHDRAVGPADVIAEEKAEDDAEERIVRVDEAKAKGAALSEGWVEVEMAPAAVEAAEGKAAAWVAVEEGVPATLSPELFLGTVLEERKEEGEVGKRPRDLTAAATEVAADEKPRDLGDETAAPREILDLEMEKETAQQQQQHDSGAEVAPSHQVIDAELQKQEVQPTEAAVVVEHRDPVAEAAAPAVVIDAGLEEGAQAVEVIPHESASETVPDEVLDVVPEKQQQGEQVIEVDQRELAAEVAPREITDEVAREFAPEVAPIAIPDVVAAEEELKEQSVEEVADQHEEVQNEEEAQCELGPVDQQEKLVPEEELVMTKADDLNVSQEGSSSDKVAVQLPEKEATLLGMPADEARANMEFEEWEGIERSEVEKRFGAAAAFAASDAGAAALSKLDSDVQLQLQGLLKVAIDGPCYDSTQPLTLRPSSRAKWVSWQKLGNMHPEIAMEKYMDLLSEFIPRWLGDKTPSTKKHEGDSEGAALTMTASTSDPQTKQGNEGSTSVDEGPLTSPPNPEKGQSSDIPAE</sequence>
<evidence type="ECO:0000313" key="2">
    <source>
        <dbReference type="Proteomes" id="UP001732700"/>
    </source>
</evidence>
<keyword evidence="2" id="KW-1185">Reference proteome</keyword>
<evidence type="ECO:0000313" key="1">
    <source>
        <dbReference type="EnsemblPlants" id="AVESA.00010b.r2.1DG0136770.1.CDS"/>
    </source>
</evidence>
<protein>
    <submittedName>
        <fullName evidence="1">Uncharacterized protein</fullName>
    </submittedName>
</protein>
<organism evidence="1 2">
    <name type="scientific">Avena sativa</name>
    <name type="common">Oat</name>
    <dbReference type="NCBI Taxonomy" id="4498"/>
    <lineage>
        <taxon>Eukaryota</taxon>
        <taxon>Viridiplantae</taxon>
        <taxon>Streptophyta</taxon>
        <taxon>Embryophyta</taxon>
        <taxon>Tracheophyta</taxon>
        <taxon>Spermatophyta</taxon>
        <taxon>Magnoliopsida</taxon>
        <taxon>Liliopsida</taxon>
        <taxon>Poales</taxon>
        <taxon>Poaceae</taxon>
        <taxon>BOP clade</taxon>
        <taxon>Pooideae</taxon>
        <taxon>Poodae</taxon>
        <taxon>Poeae</taxon>
        <taxon>Poeae Chloroplast Group 1 (Aveneae type)</taxon>
        <taxon>Aveninae</taxon>
        <taxon>Avena</taxon>
    </lineage>
</organism>
<reference evidence="1" key="2">
    <citation type="submission" date="2025-09" db="UniProtKB">
        <authorList>
            <consortium name="EnsemblPlants"/>
        </authorList>
    </citation>
    <scope>IDENTIFICATION</scope>
</reference>
<name>A0ACD5TVX6_AVESA</name>
<proteinExistence type="predicted"/>
<dbReference type="Proteomes" id="UP001732700">
    <property type="component" value="Chromosome 1D"/>
</dbReference>